<reference evidence="2" key="1">
    <citation type="journal article" date="2019" name="Sci. Rep.">
        <title>Draft genome of Tanacetum cinerariifolium, the natural source of mosquito coil.</title>
        <authorList>
            <person name="Yamashiro T."/>
            <person name="Shiraishi A."/>
            <person name="Satake H."/>
            <person name="Nakayama K."/>
        </authorList>
    </citation>
    <scope>NUCLEOTIDE SEQUENCE</scope>
</reference>
<accession>A0A699XCE2</accession>
<dbReference type="EMBL" id="BKCJ011806370">
    <property type="protein sequence ID" value="GFD54481.1"/>
    <property type="molecule type" value="Genomic_DNA"/>
</dbReference>
<evidence type="ECO:0000256" key="1">
    <source>
        <dbReference type="SAM" id="MobiDB-lite"/>
    </source>
</evidence>
<feature type="compositionally biased region" description="Low complexity" evidence="1">
    <location>
        <begin position="10"/>
        <end position="25"/>
    </location>
</feature>
<feature type="region of interest" description="Disordered" evidence="1">
    <location>
        <begin position="1"/>
        <end position="50"/>
    </location>
</feature>
<feature type="non-terminal residue" evidence="2">
    <location>
        <position position="98"/>
    </location>
</feature>
<sequence length="98" mass="9710">GVVGEREAPVHAAPTACAAQHHPAAGEGVAELAETAHPGAASGRGRGDDEGAAQCRVGFFEIAGVLGFRDAHAGFAVYAVQGFDGAVDQNRADAGVDA</sequence>
<protein>
    <submittedName>
        <fullName evidence="2">Uncharacterized protein</fullName>
    </submittedName>
</protein>
<feature type="non-terminal residue" evidence="2">
    <location>
        <position position="1"/>
    </location>
</feature>
<name>A0A699XCE2_TANCI</name>
<organism evidence="2">
    <name type="scientific">Tanacetum cinerariifolium</name>
    <name type="common">Dalmatian daisy</name>
    <name type="synonym">Chrysanthemum cinerariifolium</name>
    <dbReference type="NCBI Taxonomy" id="118510"/>
    <lineage>
        <taxon>Eukaryota</taxon>
        <taxon>Viridiplantae</taxon>
        <taxon>Streptophyta</taxon>
        <taxon>Embryophyta</taxon>
        <taxon>Tracheophyta</taxon>
        <taxon>Spermatophyta</taxon>
        <taxon>Magnoliopsida</taxon>
        <taxon>eudicotyledons</taxon>
        <taxon>Gunneridae</taxon>
        <taxon>Pentapetalae</taxon>
        <taxon>asterids</taxon>
        <taxon>campanulids</taxon>
        <taxon>Asterales</taxon>
        <taxon>Asteraceae</taxon>
        <taxon>Asteroideae</taxon>
        <taxon>Anthemideae</taxon>
        <taxon>Anthemidinae</taxon>
        <taxon>Tanacetum</taxon>
    </lineage>
</organism>
<comment type="caution">
    <text evidence="2">The sequence shown here is derived from an EMBL/GenBank/DDBJ whole genome shotgun (WGS) entry which is preliminary data.</text>
</comment>
<evidence type="ECO:0000313" key="2">
    <source>
        <dbReference type="EMBL" id="GFD54481.1"/>
    </source>
</evidence>
<dbReference type="AlphaFoldDB" id="A0A699XCE2"/>
<proteinExistence type="predicted"/>
<gene>
    <name evidence="2" type="ORF">Tci_926450</name>
</gene>